<dbReference type="RefSeq" id="XP_013347007.1">
    <property type="nucleotide sequence ID" value="XM_013491553.1"/>
</dbReference>
<dbReference type="PANTHER" id="PTHR36578">
    <property type="entry name" value="CHROMOSOME 15, WHOLE GENOME SHOTGUN SEQUENCE"/>
    <property type="match status" value="1"/>
</dbReference>
<protein>
    <recommendedName>
        <fullName evidence="5">Apple domain-containing protein</fullName>
    </recommendedName>
</protein>
<dbReference type="OrthoDB" id="271448at2759"/>
<dbReference type="InParanoid" id="A0A074YPR1"/>
<feature type="region of interest" description="Disordered" evidence="1">
    <location>
        <begin position="574"/>
        <end position="601"/>
    </location>
</feature>
<dbReference type="PANTHER" id="PTHR36578:SF2">
    <property type="entry name" value="PA14 DOMAIN-CONTAINING PROTEIN"/>
    <property type="match status" value="1"/>
</dbReference>
<evidence type="ECO:0008006" key="5">
    <source>
        <dbReference type="Google" id="ProtNLM"/>
    </source>
</evidence>
<evidence type="ECO:0000313" key="4">
    <source>
        <dbReference type="Proteomes" id="UP000030641"/>
    </source>
</evidence>
<keyword evidence="2" id="KW-0732">Signal</keyword>
<name>A0A074YPR1_AURSE</name>
<organism evidence="3 4">
    <name type="scientific">Aureobasidium subglaciale (strain EXF-2481)</name>
    <name type="common">Aureobasidium pullulans var. subglaciale</name>
    <dbReference type="NCBI Taxonomy" id="1043005"/>
    <lineage>
        <taxon>Eukaryota</taxon>
        <taxon>Fungi</taxon>
        <taxon>Dikarya</taxon>
        <taxon>Ascomycota</taxon>
        <taxon>Pezizomycotina</taxon>
        <taxon>Dothideomycetes</taxon>
        <taxon>Dothideomycetidae</taxon>
        <taxon>Dothideales</taxon>
        <taxon>Saccotheciaceae</taxon>
        <taxon>Aureobasidium</taxon>
    </lineage>
</organism>
<dbReference type="OMA" id="AACANTC"/>
<evidence type="ECO:0000313" key="3">
    <source>
        <dbReference type="EMBL" id="KEQ98104.1"/>
    </source>
</evidence>
<sequence>MSGILHWGLAALVLATLAMSTPVPQDIAFEMVQAIPDPSYSIAVGVASQTVSYDAVSIHAEATEATSVTVDVTDLVQQTAVLQRMAKRGNCATQPLGASAAPTYSPDAASAFASATTFGIVASSAPTPSGYDQTFVNLAASNNAYGYLGFTTLQSYDTQACAAKCNKINGCMAINIYFERDPSLDPGANCPNPSSVTTIKCVFWGGNLDATNANGKGQYRQDFQILIAGSNGYVNKTLATPQGYSSPTYLGNAAINATFDAQGYNTYMGAKLFTDGPFNATLCSVHCTSQTQYNLDNAPQDGTPVQTCQFFNTYLLYANGKPQGQYCALYSESWSSKYATNVGQTSDGSKYTIGYSYVFSNATNSGSPNRPGAIYQARDELNANTLQPYCSDLLGYSLPVTTITSTATISPSTLLVSIATVTVTSSPTTIISEIQTSYITAAPTTTEINVVTATSSTITFVAEKPPQKRQALDLERRAASVPTVLSKYPSTVVSSACSLVATPVTGVSTIIISVTTSAPVNTITLLSTATAETTADVITITSLSTQTIGLTLPVVTVSSFSTTTVIVTVESTNFPSISSPSTSSSSASSTTGDATSSSAMSSAAAQSPNAVASCDYNGQKFTAGKLTTLRPVEANSHLDICLTHTNADLWCP</sequence>
<dbReference type="EMBL" id="KL584752">
    <property type="protein sequence ID" value="KEQ98104.1"/>
    <property type="molecule type" value="Genomic_DNA"/>
</dbReference>
<evidence type="ECO:0000256" key="2">
    <source>
        <dbReference type="SAM" id="SignalP"/>
    </source>
</evidence>
<dbReference type="AlphaFoldDB" id="A0A074YPR1"/>
<gene>
    <name evidence="3" type="ORF">AUEXF2481DRAFT_468840</name>
</gene>
<reference evidence="3 4" key="1">
    <citation type="journal article" date="2014" name="BMC Genomics">
        <title>Genome sequencing of four Aureobasidium pullulans varieties: biotechnological potential, stress tolerance, and description of new species.</title>
        <authorList>
            <person name="Gostin Ar C."/>
            <person name="Ohm R.A."/>
            <person name="Kogej T."/>
            <person name="Sonjak S."/>
            <person name="Turk M."/>
            <person name="Zajc J."/>
            <person name="Zalar P."/>
            <person name="Grube M."/>
            <person name="Sun H."/>
            <person name="Han J."/>
            <person name="Sharma A."/>
            <person name="Chiniquy J."/>
            <person name="Ngan C.Y."/>
            <person name="Lipzen A."/>
            <person name="Barry K."/>
            <person name="Grigoriev I.V."/>
            <person name="Gunde-Cimerman N."/>
        </authorList>
    </citation>
    <scope>NUCLEOTIDE SEQUENCE [LARGE SCALE GENOMIC DNA]</scope>
    <source>
        <strain evidence="3 4">EXF-2481</strain>
    </source>
</reference>
<proteinExistence type="predicted"/>
<evidence type="ECO:0000256" key="1">
    <source>
        <dbReference type="SAM" id="MobiDB-lite"/>
    </source>
</evidence>
<keyword evidence="4" id="KW-1185">Reference proteome</keyword>
<dbReference type="Proteomes" id="UP000030641">
    <property type="component" value="Unassembled WGS sequence"/>
</dbReference>
<feature type="signal peptide" evidence="2">
    <location>
        <begin position="1"/>
        <end position="20"/>
    </location>
</feature>
<accession>A0A074YPR1</accession>
<dbReference type="HOGENOM" id="CLU_022878_2_0_1"/>
<dbReference type="STRING" id="1043005.A0A074YPR1"/>
<feature type="chain" id="PRO_5001704975" description="Apple domain-containing protein" evidence="2">
    <location>
        <begin position="21"/>
        <end position="652"/>
    </location>
</feature>
<dbReference type="GeneID" id="25368208"/>